<dbReference type="Proteomes" id="UP000832097">
    <property type="component" value="Chromosome"/>
</dbReference>
<gene>
    <name evidence="1" type="ORF">MTO99_12735</name>
</gene>
<evidence type="ECO:0008006" key="3">
    <source>
        <dbReference type="Google" id="ProtNLM"/>
    </source>
</evidence>
<protein>
    <recommendedName>
        <fullName evidence="3">Glutaminase</fullName>
    </recommendedName>
</protein>
<organism evidence="1 2">
    <name type="scientific">Agromyces larvae</name>
    <dbReference type="NCBI Taxonomy" id="2929802"/>
    <lineage>
        <taxon>Bacteria</taxon>
        <taxon>Bacillati</taxon>
        <taxon>Actinomycetota</taxon>
        <taxon>Actinomycetes</taxon>
        <taxon>Micrococcales</taxon>
        <taxon>Microbacteriaceae</taxon>
        <taxon>Agromyces</taxon>
    </lineage>
</organism>
<dbReference type="RefSeq" id="WP_243554020.1">
    <property type="nucleotide sequence ID" value="NZ_CP094528.1"/>
</dbReference>
<keyword evidence="2" id="KW-1185">Reference proteome</keyword>
<sequence length="174" mass="18896">MDVAEQVQGLVARAAARLQAAGARDEALASFVPARRVLGFPRAERMSRAGRVWRLGVLLVTDDGRVLGTGRVVRAEPEVRRSVTANSVAEQRAYRVAAIRGGFRTGETVNFDAVPIDLDELARSGASGPLVLGDRDRDREVLVRWSATDPTALAPFERYLAERVDLLVHPPQGS</sequence>
<reference evidence="1 2" key="1">
    <citation type="submission" date="2022-03" db="EMBL/GenBank/DDBJ databases">
        <title>Mucilaginibacter sp. isolated from the gut of Protaetia brevitarsis seulensis larvae.</title>
        <authorList>
            <person name="Won M."/>
            <person name="Kim S.-J."/>
            <person name="Kwon S.-W."/>
        </authorList>
    </citation>
    <scope>NUCLEOTIDE SEQUENCE [LARGE SCALE GENOMIC DNA]</scope>
    <source>
        <strain evidence="1 2">CFWR-12</strain>
    </source>
</reference>
<proteinExistence type="predicted"/>
<accession>A0ABY4BXX9</accession>
<name>A0ABY4BXX9_9MICO</name>
<dbReference type="EMBL" id="CP094528">
    <property type="protein sequence ID" value="UOE43052.1"/>
    <property type="molecule type" value="Genomic_DNA"/>
</dbReference>
<evidence type="ECO:0000313" key="1">
    <source>
        <dbReference type="EMBL" id="UOE43052.1"/>
    </source>
</evidence>
<evidence type="ECO:0000313" key="2">
    <source>
        <dbReference type="Proteomes" id="UP000832097"/>
    </source>
</evidence>
<dbReference type="PROSITE" id="PS50890">
    <property type="entry name" value="PUA"/>
    <property type="match status" value="1"/>
</dbReference>